<proteinExistence type="inferred from homology"/>
<dbReference type="EC" id="5.1.3.3" evidence="4 8"/>
<dbReference type="InterPro" id="IPR014718">
    <property type="entry name" value="GH-type_carb-bd"/>
</dbReference>
<gene>
    <name evidence="12" type="ORF">IAC53_06495</name>
</gene>
<dbReference type="InterPro" id="IPR015443">
    <property type="entry name" value="Aldose_1-epimerase"/>
</dbReference>
<comment type="caution">
    <text evidence="12">The sequence shown here is derived from an EMBL/GenBank/DDBJ whole genome shotgun (WGS) entry which is preliminary data.</text>
</comment>
<comment type="similarity">
    <text evidence="3 8">Belongs to the aldose epimerase family.</text>
</comment>
<dbReference type="PANTHER" id="PTHR10091:SF0">
    <property type="entry name" value="GALACTOSE MUTAROTASE"/>
    <property type="match status" value="1"/>
</dbReference>
<evidence type="ECO:0000313" key="13">
    <source>
        <dbReference type="Proteomes" id="UP000824071"/>
    </source>
</evidence>
<dbReference type="Pfam" id="PF01263">
    <property type="entry name" value="Aldose_epim"/>
    <property type="match status" value="1"/>
</dbReference>
<evidence type="ECO:0000256" key="7">
    <source>
        <dbReference type="ARBA" id="ARBA00023277"/>
    </source>
</evidence>
<dbReference type="GO" id="GO:0033499">
    <property type="term" value="P:galactose catabolic process via UDP-galactose, Leloir pathway"/>
    <property type="evidence" value="ECO:0007669"/>
    <property type="project" value="TreeGrafter"/>
</dbReference>
<dbReference type="NCBIfam" id="NF008277">
    <property type="entry name" value="PRK11055.1"/>
    <property type="match status" value="1"/>
</dbReference>
<evidence type="ECO:0000256" key="10">
    <source>
        <dbReference type="PIRSR" id="PIRSR005096-2"/>
    </source>
</evidence>
<dbReference type="InterPro" id="IPR047215">
    <property type="entry name" value="Galactose_mutarotase-like"/>
</dbReference>
<evidence type="ECO:0000256" key="4">
    <source>
        <dbReference type="ARBA" id="ARBA00013185"/>
    </source>
</evidence>
<dbReference type="PANTHER" id="PTHR10091">
    <property type="entry name" value="ALDOSE-1-EPIMERASE"/>
    <property type="match status" value="1"/>
</dbReference>
<dbReference type="PROSITE" id="PS00545">
    <property type="entry name" value="ALDOSE_1_EPIMERASE"/>
    <property type="match status" value="1"/>
</dbReference>
<reference evidence="12" key="2">
    <citation type="journal article" date="2021" name="PeerJ">
        <title>Extensive microbial diversity within the chicken gut microbiome revealed by metagenomics and culture.</title>
        <authorList>
            <person name="Gilroy R."/>
            <person name="Ravi A."/>
            <person name="Getino M."/>
            <person name="Pursley I."/>
            <person name="Horton D.L."/>
            <person name="Alikhan N.F."/>
            <person name="Baker D."/>
            <person name="Gharbi K."/>
            <person name="Hall N."/>
            <person name="Watson M."/>
            <person name="Adriaenssens E.M."/>
            <person name="Foster-Nyarko E."/>
            <person name="Jarju S."/>
            <person name="Secka A."/>
            <person name="Antonio M."/>
            <person name="Oren A."/>
            <person name="Chaudhuri R.R."/>
            <person name="La Ragione R."/>
            <person name="Hildebrand F."/>
            <person name="Pallen M.J."/>
        </authorList>
    </citation>
    <scope>NUCLEOTIDE SEQUENCE</scope>
    <source>
        <strain evidence="12">ChiGjej1B1-19959</strain>
    </source>
</reference>
<dbReference type="InterPro" id="IPR018052">
    <property type="entry name" value="Ald1_epimerase_CS"/>
</dbReference>
<evidence type="ECO:0000256" key="1">
    <source>
        <dbReference type="ARBA" id="ARBA00001614"/>
    </source>
</evidence>
<evidence type="ECO:0000256" key="9">
    <source>
        <dbReference type="PIRSR" id="PIRSR005096-1"/>
    </source>
</evidence>
<feature type="binding site" evidence="11">
    <location>
        <begin position="177"/>
        <end position="179"/>
    </location>
    <ligand>
        <name>beta-D-galactose</name>
        <dbReference type="ChEBI" id="CHEBI:27667"/>
    </ligand>
</feature>
<dbReference type="GO" id="GO:0006006">
    <property type="term" value="P:glucose metabolic process"/>
    <property type="evidence" value="ECO:0007669"/>
    <property type="project" value="TreeGrafter"/>
</dbReference>
<dbReference type="AlphaFoldDB" id="A0A9D1IEY0"/>
<sequence>MQIEKRVYGAAENGETVYAFTITNAGGASIELLSYGATLNKIIVPDRTGALCDVLVGFDTMEGQILCTDSQGRTVGRVANRIAGKGITIDGQNYPITKNVDGKFTLHGNHEYAKAVWQPEVLGDGAVRFAYVSEDGREGFPGNVRNEVTFSFDDACAVRIEYRCTPDRKTAVNVTNHAYFNLDGFDAAPILEHELQLFCDAYTPTDADCIPTGEIRPVAGTPFDFRTPKAIGRDVGADDEQLKIGRGYDHNFRIANYDGTLREFARVKSEKSGRVMRGYTDLPGVQFYIGNYMDGSQTGKAGKPLCYRQGFCLETQYFPDALNHPEFIPCVFSPEKPFVSTTVYQFSAE</sequence>
<evidence type="ECO:0000256" key="6">
    <source>
        <dbReference type="ARBA" id="ARBA00023235"/>
    </source>
</evidence>
<feature type="active site" description="Proton acceptor" evidence="9">
    <location>
        <position position="314"/>
    </location>
</feature>
<evidence type="ECO:0000256" key="2">
    <source>
        <dbReference type="ARBA" id="ARBA00005028"/>
    </source>
</evidence>
<protein>
    <recommendedName>
        <fullName evidence="5 8">Aldose 1-epimerase</fullName>
        <ecNumber evidence="4 8">5.1.3.3</ecNumber>
    </recommendedName>
</protein>
<dbReference type="InterPro" id="IPR008183">
    <property type="entry name" value="Aldose_1/G6P_1-epimerase"/>
</dbReference>
<dbReference type="Gene3D" id="2.70.98.10">
    <property type="match status" value="1"/>
</dbReference>
<dbReference type="InterPro" id="IPR011013">
    <property type="entry name" value="Gal_mutarotase_sf_dom"/>
</dbReference>
<feature type="binding site" evidence="10">
    <location>
        <position position="249"/>
    </location>
    <ligand>
        <name>beta-D-galactose</name>
        <dbReference type="ChEBI" id="CHEBI:27667"/>
    </ligand>
</feature>
<keyword evidence="7 8" id="KW-0119">Carbohydrate metabolism</keyword>
<dbReference type="CDD" id="cd09019">
    <property type="entry name" value="galactose_mutarotase_like"/>
    <property type="match status" value="1"/>
</dbReference>
<dbReference type="GO" id="GO:0004034">
    <property type="term" value="F:aldose 1-epimerase activity"/>
    <property type="evidence" value="ECO:0007669"/>
    <property type="project" value="UniProtKB-EC"/>
</dbReference>
<name>A0A9D1IEY0_9FIRM</name>
<keyword evidence="6 8" id="KW-0413">Isomerase</keyword>
<evidence type="ECO:0000313" key="12">
    <source>
        <dbReference type="EMBL" id="HIU36230.1"/>
    </source>
</evidence>
<dbReference type="EMBL" id="DVMW01000037">
    <property type="protein sequence ID" value="HIU36230.1"/>
    <property type="molecule type" value="Genomic_DNA"/>
</dbReference>
<evidence type="ECO:0000256" key="5">
    <source>
        <dbReference type="ARBA" id="ARBA00014165"/>
    </source>
</evidence>
<evidence type="ECO:0000256" key="3">
    <source>
        <dbReference type="ARBA" id="ARBA00006206"/>
    </source>
</evidence>
<evidence type="ECO:0000256" key="11">
    <source>
        <dbReference type="PIRSR" id="PIRSR005096-3"/>
    </source>
</evidence>
<comment type="pathway">
    <text evidence="2 8">Carbohydrate metabolism; hexose metabolism.</text>
</comment>
<reference evidence="12" key="1">
    <citation type="submission" date="2020-10" db="EMBL/GenBank/DDBJ databases">
        <authorList>
            <person name="Gilroy R."/>
        </authorList>
    </citation>
    <scope>NUCLEOTIDE SEQUENCE</scope>
    <source>
        <strain evidence="12">ChiGjej1B1-19959</strain>
    </source>
</reference>
<organism evidence="12 13">
    <name type="scientific">Candidatus Fimenecus excrementigallinarum</name>
    <dbReference type="NCBI Taxonomy" id="2840816"/>
    <lineage>
        <taxon>Bacteria</taxon>
        <taxon>Bacillati</taxon>
        <taxon>Bacillota</taxon>
        <taxon>Clostridia</taxon>
        <taxon>Candidatus Fimenecus</taxon>
    </lineage>
</organism>
<dbReference type="Proteomes" id="UP000824071">
    <property type="component" value="Unassembled WGS sequence"/>
</dbReference>
<dbReference type="GO" id="GO:0030246">
    <property type="term" value="F:carbohydrate binding"/>
    <property type="evidence" value="ECO:0007669"/>
    <property type="project" value="InterPro"/>
</dbReference>
<comment type="catalytic activity">
    <reaction evidence="1 8">
        <text>alpha-D-glucose = beta-D-glucose</text>
        <dbReference type="Rhea" id="RHEA:10264"/>
        <dbReference type="ChEBI" id="CHEBI:15903"/>
        <dbReference type="ChEBI" id="CHEBI:17925"/>
        <dbReference type="EC" id="5.1.3.3"/>
    </reaction>
</comment>
<dbReference type="SUPFAM" id="SSF74650">
    <property type="entry name" value="Galactose mutarotase-like"/>
    <property type="match status" value="1"/>
</dbReference>
<evidence type="ECO:0000256" key="8">
    <source>
        <dbReference type="PIRNR" id="PIRNR005096"/>
    </source>
</evidence>
<dbReference type="PIRSF" id="PIRSF005096">
    <property type="entry name" value="GALM"/>
    <property type="match status" value="1"/>
</dbReference>
<feature type="active site" description="Proton donor" evidence="9">
    <location>
        <position position="177"/>
    </location>
</feature>
<feature type="binding site" evidence="11">
    <location>
        <begin position="80"/>
        <end position="81"/>
    </location>
    <ligand>
        <name>beta-D-galactose</name>
        <dbReference type="ChEBI" id="CHEBI:27667"/>
    </ligand>
</feature>
<accession>A0A9D1IEY0</accession>